<feature type="transmembrane region" description="Helical" evidence="1">
    <location>
        <begin position="60"/>
        <end position="78"/>
    </location>
</feature>
<accession>A0ABX7V5E5</accession>
<feature type="transmembrane region" description="Helical" evidence="1">
    <location>
        <begin position="12"/>
        <end position="32"/>
    </location>
</feature>
<keyword evidence="1" id="KW-0812">Transmembrane</keyword>
<keyword evidence="1" id="KW-0472">Membrane</keyword>
<feature type="transmembrane region" description="Helical" evidence="1">
    <location>
        <begin position="302"/>
        <end position="322"/>
    </location>
</feature>
<feature type="transmembrane region" description="Helical" evidence="1">
    <location>
        <begin position="210"/>
        <end position="229"/>
    </location>
</feature>
<keyword evidence="3" id="KW-1185">Reference proteome</keyword>
<feature type="transmembrane region" description="Helical" evidence="1">
    <location>
        <begin position="342"/>
        <end position="368"/>
    </location>
</feature>
<organism evidence="2 3">
    <name type="scientific">Pseudoalteromonas viridis</name>
    <dbReference type="NCBI Taxonomy" id="339617"/>
    <lineage>
        <taxon>Bacteria</taxon>
        <taxon>Pseudomonadati</taxon>
        <taxon>Pseudomonadota</taxon>
        <taxon>Gammaproteobacteria</taxon>
        <taxon>Alteromonadales</taxon>
        <taxon>Pseudoalteromonadaceae</taxon>
        <taxon>Pseudoalteromonas</taxon>
    </lineage>
</organism>
<dbReference type="Proteomes" id="UP000665025">
    <property type="component" value="Chromosome 1"/>
</dbReference>
<sequence length="385" mass="44246">MPKSMSLTTYYEAAVVLFLTSAFLVSLGMFLIGVNVDFTSYFDLFIISSLLFFKTSREMLLCTLLLIAYLFYHFWYVAYNSELVYLRDLMISLKFIVYFIIISLICKREVISIEHFKAGFELVFMFFMIKYAVGRALGDLRPPLYTENNFEICFLSLLYIFYVYLGASNKFKFFLFVVVILLSGSRSGILGLAAIYVYQFKPFSGMSLKQIFKITVLGLIGLIVVAVFLSRMTAGGVEEVDRYIFMLVFFENVQEWGFKEIMIGNAPLTPLLDQSCQRLNFYQVLFSQADKETCYPVILHSFWLRAVMEHGILSFFVIYFLTRKILITKGVKNRDAFFCFSLIAINGLSVSAFSSTLIMFALVIICLLESVKDYEGVFSNGKELN</sequence>
<dbReference type="RefSeq" id="WP_209052773.1">
    <property type="nucleotide sequence ID" value="NZ_CP072425.1"/>
</dbReference>
<proteinExistence type="predicted"/>
<dbReference type="EMBL" id="CP072425">
    <property type="protein sequence ID" value="QTL36101.1"/>
    <property type="molecule type" value="Genomic_DNA"/>
</dbReference>
<reference evidence="2 3" key="1">
    <citation type="submission" date="2021-03" db="EMBL/GenBank/DDBJ databases">
        <title>Complete Genome of Pseudoalteromonas viridis Strain BBR56, a new biocontrol bacterial candidate.</title>
        <authorList>
            <person name="Handayani D.P."/>
            <person name="Isnansetyo A."/>
            <person name="Istiqomah I."/>
            <person name="Jumina J."/>
        </authorList>
    </citation>
    <scope>NUCLEOTIDE SEQUENCE [LARGE SCALE GENOMIC DNA]</scope>
    <source>
        <strain evidence="2 3">BBR56</strain>
    </source>
</reference>
<feature type="transmembrane region" description="Helical" evidence="1">
    <location>
        <begin position="38"/>
        <end position="53"/>
    </location>
</feature>
<feature type="transmembrane region" description="Helical" evidence="1">
    <location>
        <begin position="84"/>
        <end position="106"/>
    </location>
</feature>
<feature type="transmembrane region" description="Helical" evidence="1">
    <location>
        <begin position="174"/>
        <end position="198"/>
    </location>
</feature>
<evidence type="ECO:0000256" key="1">
    <source>
        <dbReference type="SAM" id="Phobius"/>
    </source>
</evidence>
<name>A0ABX7V5E5_9GAMM</name>
<feature type="transmembrane region" description="Helical" evidence="1">
    <location>
        <begin position="118"/>
        <end position="137"/>
    </location>
</feature>
<evidence type="ECO:0000313" key="3">
    <source>
        <dbReference type="Proteomes" id="UP000665025"/>
    </source>
</evidence>
<protein>
    <submittedName>
        <fullName evidence="2">Uncharacterized protein</fullName>
    </submittedName>
</protein>
<feature type="transmembrane region" description="Helical" evidence="1">
    <location>
        <begin position="149"/>
        <end position="167"/>
    </location>
</feature>
<gene>
    <name evidence="2" type="ORF">J5X90_03365</name>
</gene>
<evidence type="ECO:0000313" key="2">
    <source>
        <dbReference type="EMBL" id="QTL36101.1"/>
    </source>
</evidence>
<keyword evidence="1" id="KW-1133">Transmembrane helix</keyword>